<sequence>MRFFFISLFVPVVLGGCQIPAGTAVIPLKNTDAQYKAKQISNAQNNLYLAGAINQVRAPLFTPSISANSQRVTVNWDGDAVELLSHLARQRGLTFNWTGVRLPLPVNVHVNGVTYQNLLRMIEVQTAWRATLHEFPGQLTLAFSQPEKPRGRR</sequence>
<protein>
    <submittedName>
        <fullName evidence="1">DotD/TraH family lipoprotein</fullName>
    </submittedName>
</protein>
<dbReference type="AlphaFoldDB" id="A0AAW3WWD1"/>
<gene>
    <name evidence="1" type="ORF">H8J20_21540</name>
</gene>
<dbReference type="PROSITE" id="PS51257">
    <property type="entry name" value="PROKAR_LIPOPROTEIN"/>
    <property type="match status" value="1"/>
</dbReference>
<dbReference type="Pfam" id="PF16816">
    <property type="entry name" value="DotD"/>
    <property type="match status" value="1"/>
</dbReference>
<name>A0AAW3WWD1_SERFO</name>
<reference evidence="1" key="1">
    <citation type="submission" date="2020-08" db="EMBL/GenBank/DDBJ databases">
        <title>Food and environmental bacterial isolates.</title>
        <authorList>
            <person name="Richter L."/>
            <person name="Du Plessis E.M."/>
            <person name="Duvenage S."/>
            <person name="Allam M."/>
            <person name="Korsten L."/>
        </authorList>
    </citation>
    <scope>NUCLEOTIDE SEQUENCE</scope>
    <source>
        <strain evidence="1">UPMP2127</strain>
    </source>
</reference>
<dbReference type="InterPro" id="IPR031817">
    <property type="entry name" value="DotD"/>
</dbReference>
<dbReference type="Proteomes" id="UP000659084">
    <property type="component" value="Unassembled WGS sequence"/>
</dbReference>
<evidence type="ECO:0000313" key="2">
    <source>
        <dbReference type="Proteomes" id="UP000659084"/>
    </source>
</evidence>
<keyword evidence="1" id="KW-0449">Lipoprotein</keyword>
<comment type="caution">
    <text evidence="1">The sequence shown here is derived from an EMBL/GenBank/DDBJ whole genome shotgun (WGS) entry which is preliminary data.</text>
</comment>
<organism evidence="1 2">
    <name type="scientific">Serratia fonticola</name>
    <dbReference type="NCBI Taxonomy" id="47917"/>
    <lineage>
        <taxon>Bacteria</taxon>
        <taxon>Pseudomonadati</taxon>
        <taxon>Pseudomonadota</taxon>
        <taxon>Gammaproteobacteria</taxon>
        <taxon>Enterobacterales</taxon>
        <taxon>Yersiniaceae</taxon>
        <taxon>Serratia</taxon>
    </lineage>
</organism>
<dbReference type="Gene3D" id="3.55.50.60">
    <property type="entry name" value="DotD protein"/>
    <property type="match status" value="1"/>
</dbReference>
<dbReference type="RefSeq" id="WP_179254059.1">
    <property type="nucleotide sequence ID" value="NZ_JACBIV010000066.1"/>
</dbReference>
<evidence type="ECO:0000313" key="1">
    <source>
        <dbReference type="EMBL" id="MBC3214725.1"/>
    </source>
</evidence>
<dbReference type="EMBL" id="JACNYO010000028">
    <property type="protein sequence ID" value="MBC3214725.1"/>
    <property type="molecule type" value="Genomic_DNA"/>
</dbReference>
<accession>A0AAW3WWD1</accession>
<proteinExistence type="predicted"/>
<dbReference type="InterPro" id="IPR038140">
    <property type="entry name" value="DotD_sf"/>
</dbReference>